<reference evidence="10" key="1">
    <citation type="submission" date="2025-08" db="UniProtKB">
        <authorList>
            <consortium name="RefSeq"/>
        </authorList>
    </citation>
    <scope>IDENTIFICATION</scope>
</reference>
<dbReference type="Gene3D" id="3.40.50.2300">
    <property type="match status" value="2"/>
</dbReference>
<dbReference type="PRINTS" id="PR00255">
    <property type="entry name" value="NATPEPTIDER"/>
</dbReference>
<keyword evidence="3" id="KW-0732">Signal</keyword>
<dbReference type="Proteomes" id="UP000694845">
    <property type="component" value="Unplaced"/>
</dbReference>
<dbReference type="InterPro" id="IPR052612">
    <property type="entry name" value="ANP_Clearance_Receptor"/>
</dbReference>
<dbReference type="KEGG" id="aplc:110975994"/>
<keyword evidence="9" id="KW-1185">Reference proteome</keyword>
<evidence type="ECO:0000256" key="4">
    <source>
        <dbReference type="ARBA" id="ARBA00022989"/>
    </source>
</evidence>
<dbReference type="GO" id="GO:0016020">
    <property type="term" value="C:membrane"/>
    <property type="evidence" value="ECO:0007669"/>
    <property type="project" value="UniProtKB-SubCell"/>
</dbReference>
<evidence type="ECO:0000256" key="5">
    <source>
        <dbReference type="ARBA" id="ARBA00023136"/>
    </source>
</evidence>
<dbReference type="OrthoDB" id="1890790at2759"/>
<dbReference type="SUPFAM" id="SSF53822">
    <property type="entry name" value="Periplasmic binding protein-like I"/>
    <property type="match status" value="1"/>
</dbReference>
<dbReference type="GO" id="GO:0038023">
    <property type="term" value="F:signaling receptor activity"/>
    <property type="evidence" value="ECO:0007669"/>
    <property type="project" value="TreeGrafter"/>
</dbReference>
<comment type="subcellular location">
    <subcellularLocation>
        <location evidence="1">Membrane</location>
        <topology evidence="1">Single-pass type I membrane protein</topology>
    </subcellularLocation>
</comment>
<evidence type="ECO:0000313" key="9">
    <source>
        <dbReference type="Proteomes" id="UP000694845"/>
    </source>
</evidence>
<keyword evidence="5" id="KW-0472">Membrane</keyword>
<feature type="domain" description="Receptor ligand binding region" evidence="8">
    <location>
        <begin position="55"/>
        <end position="315"/>
    </location>
</feature>
<organism evidence="9 10">
    <name type="scientific">Acanthaster planci</name>
    <name type="common">Crown-of-thorns starfish</name>
    <dbReference type="NCBI Taxonomy" id="133434"/>
    <lineage>
        <taxon>Eukaryota</taxon>
        <taxon>Metazoa</taxon>
        <taxon>Echinodermata</taxon>
        <taxon>Eleutherozoa</taxon>
        <taxon>Asterozoa</taxon>
        <taxon>Asteroidea</taxon>
        <taxon>Valvatacea</taxon>
        <taxon>Valvatida</taxon>
        <taxon>Acanthasteridae</taxon>
        <taxon>Acanthaster</taxon>
    </lineage>
</organism>
<evidence type="ECO:0000256" key="7">
    <source>
        <dbReference type="ARBA" id="ARBA00023180"/>
    </source>
</evidence>
<dbReference type="CDD" id="cd06352">
    <property type="entry name" value="PBP1_NPR_GC-like"/>
    <property type="match status" value="1"/>
</dbReference>
<evidence type="ECO:0000256" key="6">
    <source>
        <dbReference type="ARBA" id="ARBA00023170"/>
    </source>
</evidence>
<dbReference type="GeneID" id="110975994"/>
<dbReference type="RefSeq" id="XP_022084585.1">
    <property type="nucleotide sequence ID" value="XM_022228893.1"/>
</dbReference>
<dbReference type="PANTHER" id="PTHR44755">
    <property type="entry name" value="NATRIURETIC PEPTIDE RECEPTOR 3-RELATED"/>
    <property type="match status" value="1"/>
</dbReference>
<accession>A0A8B7XX19</accession>
<evidence type="ECO:0000256" key="2">
    <source>
        <dbReference type="ARBA" id="ARBA00022692"/>
    </source>
</evidence>
<dbReference type="GO" id="GO:0007165">
    <property type="term" value="P:signal transduction"/>
    <property type="evidence" value="ECO:0007669"/>
    <property type="project" value="TreeGrafter"/>
</dbReference>
<dbReference type="PANTHER" id="PTHR44755:SF8">
    <property type="entry name" value="RECEPTOR LIGAND BINDING REGION DOMAIN-CONTAINING PROTEIN"/>
    <property type="match status" value="1"/>
</dbReference>
<proteinExistence type="predicted"/>
<keyword evidence="6" id="KW-0675">Receptor</keyword>
<evidence type="ECO:0000256" key="1">
    <source>
        <dbReference type="ARBA" id="ARBA00004479"/>
    </source>
</evidence>
<gene>
    <name evidence="10" type="primary">LOC110975994</name>
</gene>
<dbReference type="InterPro" id="IPR001170">
    <property type="entry name" value="ANPR/GUC"/>
</dbReference>
<evidence type="ECO:0000313" key="10">
    <source>
        <dbReference type="RefSeq" id="XP_022084585.1"/>
    </source>
</evidence>
<sequence>MIPGQSRMIVMFVGILQYARLQISSLELQSDAREIRLGLLLEIGGREIFDRVRIQPAVDIALETVRRRVDTGAYLNFSFTYEFQSTGTRCTPSSMVAPGIASDMFYRRGVRVFLGPGCSFQCKAVADLAAYWNVPVLSGASTSGDLDNKGQYTTLTRTAFLMGVMGHFSVALFRKWSWTRCSIIWDDVSVWKLITVSIRSRLEEANIYVHPVVLGLQESTQDALDAAARRGRVILVIAPVDVVRDIMIKAYQAGYTSGEYVFFSVHLINNRWRFGDSSWQRGDEFDIEAKRAFEALMTFRLHEPTSDEFQDFQKELELRRISGNVTVNENGDRDADYSLWDMTDTVNGDMSACA</sequence>
<protein>
    <submittedName>
        <fullName evidence="10">Atrial natriuretic peptide receptor 3-like</fullName>
    </submittedName>
</protein>
<name>A0A8B7XX19_ACAPL</name>
<keyword evidence="4" id="KW-1133">Transmembrane helix</keyword>
<evidence type="ECO:0000259" key="8">
    <source>
        <dbReference type="Pfam" id="PF01094"/>
    </source>
</evidence>
<keyword evidence="7" id="KW-0325">Glycoprotein</keyword>
<dbReference type="InterPro" id="IPR028082">
    <property type="entry name" value="Peripla_BP_I"/>
</dbReference>
<dbReference type="InterPro" id="IPR001828">
    <property type="entry name" value="ANF_lig-bd_rcpt"/>
</dbReference>
<dbReference type="Pfam" id="PF01094">
    <property type="entry name" value="ANF_receptor"/>
    <property type="match status" value="1"/>
</dbReference>
<dbReference type="OMA" id="RCTPSSM"/>
<evidence type="ECO:0000256" key="3">
    <source>
        <dbReference type="ARBA" id="ARBA00022729"/>
    </source>
</evidence>
<dbReference type="GO" id="GO:0017046">
    <property type="term" value="F:peptide hormone binding"/>
    <property type="evidence" value="ECO:0007669"/>
    <property type="project" value="TreeGrafter"/>
</dbReference>
<dbReference type="AlphaFoldDB" id="A0A8B7XX19"/>
<keyword evidence="2" id="KW-0812">Transmembrane</keyword>